<dbReference type="Pfam" id="PF13559">
    <property type="entry name" value="DUF4129"/>
    <property type="match status" value="1"/>
</dbReference>
<dbReference type="OrthoDB" id="5198230at2"/>
<keyword evidence="2" id="KW-0472">Membrane</keyword>
<sequence>MSRREARAPWMVPVLVASAVFGLATVAVVSTGDPVIGTPTGSRPERQPRQTPTRTDIPKPPTAGGGDSTPLAFTEWVIKAIVVAAAIALLCLLLLGVRALFRLRWERTVPQPEQDSKAAIEETVSRSRELLRTDTPSNAVIACWTALLEGVAALGLQAHPSETATDVMQRVMSDLDVDDDALDELADLYREARFSDHPLTDEHRLVAQDALDRVQHSLGAREEVGTRE</sequence>
<keyword evidence="2" id="KW-0812">Transmembrane</keyword>
<proteinExistence type="predicted"/>
<keyword evidence="5" id="KW-1185">Reference proteome</keyword>
<evidence type="ECO:0000313" key="5">
    <source>
        <dbReference type="Proteomes" id="UP000320806"/>
    </source>
</evidence>
<organism evidence="4 5">
    <name type="scientific">Yimella lutea</name>
    <dbReference type="NCBI Taxonomy" id="587872"/>
    <lineage>
        <taxon>Bacteria</taxon>
        <taxon>Bacillati</taxon>
        <taxon>Actinomycetota</taxon>
        <taxon>Actinomycetes</taxon>
        <taxon>Micrococcales</taxon>
        <taxon>Dermacoccaceae</taxon>
        <taxon>Yimella</taxon>
    </lineage>
</organism>
<evidence type="ECO:0000256" key="1">
    <source>
        <dbReference type="SAM" id="MobiDB-lite"/>
    </source>
</evidence>
<accession>A0A542EFE1</accession>
<evidence type="ECO:0000313" key="4">
    <source>
        <dbReference type="EMBL" id="TQJ14045.1"/>
    </source>
</evidence>
<feature type="transmembrane region" description="Helical" evidence="2">
    <location>
        <begin position="76"/>
        <end position="97"/>
    </location>
</feature>
<protein>
    <submittedName>
        <fullName evidence="4">Uncharacterized protein DUF4129</fullName>
    </submittedName>
</protein>
<comment type="caution">
    <text evidence="4">The sequence shown here is derived from an EMBL/GenBank/DDBJ whole genome shotgun (WGS) entry which is preliminary data.</text>
</comment>
<dbReference type="InterPro" id="IPR025403">
    <property type="entry name" value="TgpA-like_C"/>
</dbReference>
<dbReference type="RefSeq" id="WP_141927970.1">
    <property type="nucleotide sequence ID" value="NZ_BAABCI010000034.1"/>
</dbReference>
<feature type="region of interest" description="Disordered" evidence="1">
    <location>
        <begin position="34"/>
        <end position="67"/>
    </location>
</feature>
<keyword evidence="2" id="KW-1133">Transmembrane helix</keyword>
<reference evidence="4 5" key="1">
    <citation type="submission" date="2019-06" db="EMBL/GenBank/DDBJ databases">
        <title>Sequencing the genomes of 1000 actinobacteria strains.</title>
        <authorList>
            <person name="Klenk H.-P."/>
        </authorList>
    </citation>
    <scope>NUCLEOTIDE SEQUENCE [LARGE SCALE GENOMIC DNA]</scope>
    <source>
        <strain evidence="4 5">DSM 19828</strain>
    </source>
</reference>
<evidence type="ECO:0000259" key="3">
    <source>
        <dbReference type="Pfam" id="PF13559"/>
    </source>
</evidence>
<name>A0A542EFE1_9MICO</name>
<dbReference type="EMBL" id="VFMO01000001">
    <property type="protein sequence ID" value="TQJ14045.1"/>
    <property type="molecule type" value="Genomic_DNA"/>
</dbReference>
<gene>
    <name evidence="4" type="ORF">FB459_1490</name>
</gene>
<feature type="domain" description="Protein-glutamine gamma-glutamyltransferase-like C-terminal" evidence="3">
    <location>
        <begin position="143"/>
        <end position="212"/>
    </location>
</feature>
<dbReference type="AlphaFoldDB" id="A0A542EFE1"/>
<dbReference type="Proteomes" id="UP000320806">
    <property type="component" value="Unassembled WGS sequence"/>
</dbReference>
<evidence type="ECO:0000256" key="2">
    <source>
        <dbReference type="SAM" id="Phobius"/>
    </source>
</evidence>